<feature type="domain" description="Peptidase M15C" evidence="2">
    <location>
        <begin position="1047"/>
        <end position="1105"/>
    </location>
</feature>
<dbReference type="Pfam" id="PF13539">
    <property type="entry name" value="Peptidase_M15_4"/>
    <property type="match status" value="1"/>
</dbReference>
<dbReference type="Pfam" id="PF20041">
    <property type="entry name" value="DUF6443"/>
    <property type="match status" value="1"/>
</dbReference>
<dbReference type="OrthoDB" id="2972467at2"/>
<evidence type="ECO:0000256" key="1">
    <source>
        <dbReference type="SAM" id="SignalP"/>
    </source>
</evidence>
<dbReference type="RefSeq" id="WP_072884838.1">
    <property type="nucleotide sequence ID" value="NZ_FQVO01000007.1"/>
</dbReference>
<feature type="signal peptide" evidence="1">
    <location>
        <begin position="1"/>
        <end position="19"/>
    </location>
</feature>
<protein>
    <submittedName>
        <fullName evidence="4">RHS repeat-associated core domain-containing protein</fullName>
    </submittedName>
</protein>
<dbReference type="PANTHER" id="PTHR32305:SF15">
    <property type="entry name" value="PROTEIN RHSA-RELATED"/>
    <property type="match status" value="1"/>
</dbReference>
<evidence type="ECO:0000259" key="2">
    <source>
        <dbReference type="Pfam" id="PF13539"/>
    </source>
</evidence>
<dbReference type="EMBL" id="FQVO01000007">
    <property type="protein sequence ID" value="SHF01926.1"/>
    <property type="molecule type" value="Genomic_DNA"/>
</dbReference>
<reference evidence="5" key="1">
    <citation type="submission" date="2016-11" db="EMBL/GenBank/DDBJ databases">
        <authorList>
            <person name="Varghese N."/>
            <person name="Submissions S."/>
        </authorList>
    </citation>
    <scope>NUCLEOTIDE SEQUENCE [LARGE SCALE GENOMIC DNA]</scope>
    <source>
        <strain evidence="5">DSM 26898</strain>
    </source>
</reference>
<dbReference type="NCBIfam" id="TIGR03696">
    <property type="entry name" value="Rhs_assc_core"/>
    <property type="match status" value="1"/>
</dbReference>
<dbReference type="InterPro" id="IPR045619">
    <property type="entry name" value="DUF6443"/>
</dbReference>
<dbReference type="AlphaFoldDB" id="A0A1M4Y8K1"/>
<evidence type="ECO:0000313" key="5">
    <source>
        <dbReference type="Proteomes" id="UP000184236"/>
    </source>
</evidence>
<dbReference type="STRING" id="1302685.SAMN05444408_107179"/>
<dbReference type="GO" id="GO:0008233">
    <property type="term" value="F:peptidase activity"/>
    <property type="evidence" value="ECO:0007669"/>
    <property type="project" value="InterPro"/>
</dbReference>
<evidence type="ECO:0000259" key="3">
    <source>
        <dbReference type="Pfam" id="PF20041"/>
    </source>
</evidence>
<dbReference type="PANTHER" id="PTHR32305">
    <property type="match status" value="1"/>
</dbReference>
<keyword evidence="5" id="KW-1185">Reference proteome</keyword>
<dbReference type="InterPro" id="IPR039561">
    <property type="entry name" value="Peptidase_M15C"/>
</dbReference>
<feature type="domain" description="DUF6443" evidence="3">
    <location>
        <begin position="31"/>
        <end position="148"/>
    </location>
</feature>
<evidence type="ECO:0000313" key="4">
    <source>
        <dbReference type="EMBL" id="SHF01926.1"/>
    </source>
</evidence>
<proteinExistence type="predicted"/>
<dbReference type="Proteomes" id="UP000184236">
    <property type="component" value="Unassembled WGS sequence"/>
</dbReference>
<dbReference type="SUPFAM" id="SSF55166">
    <property type="entry name" value="Hedgehog/DD-peptidase"/>
    <property type="match status" value="1"/>
</dbReference>
<dbReference type="InterPro" id="IPR050708">
    <property type="entry name" value="T6SS_VgrG/RHS"/>
</dbReference>
<dbReference type="Gene3D" id="2.180.10.10">
    <property type="entry name" value="RHS repeat-associated core"/>
    <property type="match status" value="1"/>
</dbReference>
<dbReference type="CDD" id="cd14845">
    <property type="entry name" value="L-Ala-D-Glu_peptidase_like"/>
    <property type="match status" value="1"/>
</dbReference>
<name>A0A1M4Y8K1_9FLAO</name>
<feature type="chain" id="PRO_5012770380" evidence="1">
    <location>
        <begin position="20"/>
        <end position="1129"/>
    </location>
</feature>
<dbReference type="Gene3D" id="3.30.1380.10">
    <property type="match status" value="1"/>
</dbReference>
<sequence>MKKILIPIGTLLISGLSQAQLTNTENYVYTKTYLDYNGTTATKTSESVQYFDGLGRPKQVVNIKASPTGKDVVTHIEYDGFGRQVKDYLPVPQQGTQSGGIYTSPLSNATQPTHYGSEKIFSEKILENSPLDRILQQKQVGNAWDTKPVQFGYDANTAEDAVKKYTTVTTWVNGATSSQMSQSTNYLAAQLYKNTVTDEDGNQTIEFKNGEGQVLLVRKMLSATEKVDTYYVYNEYNQLAYVIPPLASNVQALSATDLDNLCYQYRYDGRNRLVEKKLPGKGWEYMVYDKQDRLVLTQDANLRITTNTFNSKGWLFTKYDQFGRVAYTGFFSNTATRTAMQTAINNMTANAGNNEKRSITPVITQNGMDVYYTKEAFPTGSMTILSVNYYDTYPSYSFNPAFPTSILGEATLTETNTAEGLSTKSLPVMSLVKNIEDNNWTKSYSYYDKKGRTIGSYSINHLGGRTQVESRLDFAGVVQQSITRHKRLDTDTDKMITENFTYDSQNRLKTHTHQVDNNPVEYLAQNTYNELSQLQTKKVGGISASTPLQDISYAYNIRGWMTKINDPANLNGKLFGYVVQYSGPQNTAVTGKYNGNITEADWRTSTDNILRRYNYQYDALNRLTKGSYFEPNASVPGNGFYNEEISYDLNGNISNLKRFAKPSSGTIAEKIDDLIYNYENSGFSNRLSKITLPSGVANNSSGYNALGNTIGYDANGNMTSQLDKGISGIQYNFLNLPKTVLASQGNTSYIYRADGTKVKKTYGTKIVDYIDGFQYENGVLKFIPTAEGYFNFENNKYIYNYVDHLGNVRLSYFSNGSGIEVLEENNYYPFGLKHEGYNALDGNPSYQYKYNGKELQETGMYDYGARFYMPDIGRWGVVDPLAEKYFNDSPYVYTANDPINLIDPNGESWEPINKKGEAVKLSDKENIAGYRWVDYDTDKNGNKVARENTVETAYVFGAGGMTTLTSEGYKANQTWQAYEDISTGSESTDKKIASLHPSIQNQMKSFLLMAKYRFDVDLRVTDGFRSVEEQDKLYAKGRTAPGSIVTKAKGGQSNHNFGLAVDVVPMENGKLNWETKNWDLIGRIGESRGLEWGGRWKFLDRPHFQNLQGKTLKQLQALPKKNGLPILRR</sequence>
<accession>A0A1M4Y8K1</accession>
<gene>
    <name evidence="4" type="ORF">SAMN05444408_107179</name>
</gene>
<organism evidence="4 5">
    <name type="scientific">Chryseobacterium takakiae</name>
    <dbReference type="NCBI Taxonomy" id="1302685"/>
    <lineage>
        <taxon>Bacteria</taxon>
        <taxon>Pseudomonadati</taxon>
        <taxon>Bacteroidota</taxon>
        <taxon>Flavobacteriia</taxon>
        <taxon>Flavobacteriales</taxon>
        <taxon>Weeksellaceae</taxon>
        <taxon>Chryseobacterium group</taxon>
        <taxon>Chryseobacterium</taxon>
    </lineage>
</organism>
<dbReference type="InterPro" id="IPR009045">
    <property type="entry name" value="Zn_M74/Hedgehog-like"/>
</dbReference>
<keyword evidence="1" id="KW-0732">Signal</keyword>
<dbReference type="InterPro" id="IPR022385">
    <property type="entry name" value="Rhs_assc_core"/>
</dbReference>